<dbReference type="AlphaFoldDB" id="A0A101PD74"/>
<proteinExistence type="predicted"/>
<feature type="transmembrane region" description="Helical" evidence="1">
    <location>
        <begin position="70"/>
        <end position="90"/>
    </location>
</feature>
<keyword evidence="1" id="KW-0472">Membrane</keyword>
<evidence type="ECO:0000313" key="3">
    <source>
        <dbReference type="Proteomes" id="UP000053127"/>
    </source>
</evidence>
<feature type="transmembrane region" description="Helical" evidence="1">
    <location>
        <begin position="24"/>
        <end position="44"/>
    </location>
</feature>
<keyword evidence="1" id="KW-1133">Transmembrane helix</keyword>
<feature type="transmembrane region" description="Helical" evidence="1">
    <location>
        <begin position="110"/>
        <end position="132"/>
    </location>
</feature>
<protein>
    <submittedName>
        <fullName evidence="2">Uncharacterized protein</fullName>
    </submittedName>
</protein>
<dbReference type="STRING" id="67386.AQI95_06070"/>
<accession>A0A101PD74</accession>
<dbReference type="Proteomes" id="UP000053127">
    <property type="component" value="Unassembled WGS sequence"/>
</dbReference>
<evidence type="ECO:0000313" key="2">
    <source>
        <dbReference type="EMBL" id="KUN09375.1"/>
    </source>
</evidence>
<organism evidence="2 3">
    <name type="scientific">Streptomyces yokosukanensis</name>
    <dbReference type="NCBI Taxonomy" id="67386"/>
    <lineage>
        <taxon>Bacteria</taxon>
        <taxon>Bacillati</taxon>
        <taxon>Actinomycetota</taxon>
        <taxon>Actinomycetes</taxon>
        <taxon>Kitasatosporales</taxon>
        <taxon>Streptomycetaceae</taxon>
        <taxon>Streptomyces</taxon>
    </lineage>
</organism>
<reference evidence="2 3" key="1">
    <citation type="submission" date="2015-10" db="EMBL/GenBank/DDBJ databases">
        <title>Draft genome sequence of Streptomyces yokosukanensis DSM 40224, type strain for the species Streptomyces yokosukanensis.</title>
        <authorList>
            <person name="Ruckert C."/>
            <person name="Winkler A."/>
            <person name="Kalinowski J."/>
            <person name="Kampfer P."/>
            <person name="Glaeser S."/>
        </authorList>
    </citation>
    <scope>NUCLEOTIDE SEQUENCE [LARGE SCALE GENOMIC DNA]</scope>
    <source>
        <strain evidence="2 3">DSM 40224</strain>
    </source>
</reference>
<evidence type="ECO:0000256" key="1">
    <source>
        <dbReference type="SAM" id="Phobius"/>
    </source>
</evidence>
<keyword evidence="3" id="KW-1185">Reference proteome</keyword>
<name>A0A101PD74_9ACTN</name>
<gene>
    <name evidence="2" type="ORF">AQI95_06070</name>
</gene>
<comment type="caution">
    <text evidence="2">The sequence shown here is derived from an EMBL/GenBank/DDBJ whole genome shotgun (WGS) entry which is preliminary data.</text>
</comment>
<dbReference type="EMBL" id="LMWN01000006">
    <property type="protein sequence ID" value="KUN09375.1"/>
    <property type="molecule type" value="Genomic_DNA"/>
</dbReference>
<keyword evidence="1" id="KW-0812">Transmembrane</keyword>
<sequence>MTRHRALYLTAVRYDLIAHGRNRFAMLLIVVYIPVWVTLAFAAIPDRAAPLHLWATGQHLTPAGNRLTQITGALNAVTLIAGFMTFAATFRGHSFDRRLAMAGYPRSHLVAAKTTSLALASAAIATYATAVICCSWSPNQPLQLAAHCSAPR</sequence>